<dbReference type="InterPro" id="IPR013525">
    <property type="entry name" value="ABC2_TM"/>
</dbReference>
<keyword evidence="5" id="KW-0046">Antibiotic resistance</keyword>
<dbReference type="PANTHER" id="PTHR43229:SF2">
    <property type="entry name" value="NODULATION PROTEIN J"/>
    <property type="match status" value="1"/>
</dbReference>
<dbReference type="OrthoDB" id="508876at2"/>
<comment type="subcellular location">
    <subcellularLocation>
        <location evidence="6">Cell membrane</location>
        <topology evidence="6">Multi-pass membrane protein</topology>
    </subcellularLocation>
    <subcellularLocation>
        <location evidence="1">Membrane</location>
        <topology evidence="1">Multi-pass membrane protein</topology>
    </subcellularLocation>
</comment>
<dbReference type="Pfam" id="PF01061">
    <property type="entry name" value="ABC2_membrane"/>
    <property type="match status" value="1"/>
</dbReference>
<gene>
    <name evidence="8" type="ORF">SAMN05421505_12818</name>
</gene>
<evidence type="ECO:0000313" key="9">
    <source>
        <dbReference type="Proteomes" id="UP000198923"/>
    </source>
</evidence>
<evidence type="ECO:0000256" key="5">
    <source>
        <dbReference type="ARBA" id="ARBA00023251"/>
    </source>
</evidence>
<dbReference type="GO" id="GO:0043190">
    <property type="term" value="C:ATP-binding cassette (ABC) transporter complex"/>
    <property type="evidence" value="ECO:0007669"/>
    <property type="project" value="InterPro"/>
</dbReference>
<dbReference type="PIRSF" id="PIRSF006648">
    <property type="entry name" value="DrrB"/>
    <property type="match status" value="1"/>
</dbReference>
<evidence type="ECO:0000256" key="6">
    <source>
        <dbReference type="RuleBase" id="RU361157"/>
    </source>
</evidence>
<evidence type="ECO:0000256" key="4">
    <source>
        <dbReference type="ARBA" id="ARBA00023136"/>
    </source>
</evidence>
<feature type="transmembrane region" description="Helical" evidence="6">
    <location>
        <begin position="103"/>
        <end position="134"/>
    </location>
</feature>
<dbReference type="EMBL" id="FNCN01000028">
    <property type="protein sequence ID" value="SDH95712.1"/>
    <property type="molecule type" value="Genomic_DNA"/>
</dbReference>
<dbReference type="GO" id="GO:0140359">
    <property type="term" value="F:ABC-type transporter activity"/>
    <property type="evidence" value="ECO:0007669"/>
    <property type="project" value="InterPro"/>
</dbReference>
<feature type="domain" description="ABC transmembrane type-2" evidence="7">
    <location>
        <begin position="27"/>
        <end position="251"/>
    </location>
</feature>
<evidence type="ECO:0000259" key="7">
    <source>
        <dbReference type="PROSITE" id="PS51012"/>
    </source>
</evidence>
<keyword evidence="6" id="KW-1003">Cell membrane</keyword>
<reference evidence="8 9" key="1">
    <citation type="submission" date="2016-10" db="EMBL/GenBank/DDBJ databases">
        <authorList>
            <person name="de Groot N.N."/>
        </authorList>
    </citation>
    <scope>NUCLEOTIDE SEQUENCE [LARGE SCALE GENOMIC DNA]</scope>
    <source>
        <strain evidence="8 9">CPCC 201354</strain>
    </source>
</reference>
<keyword evidence="9" id="KW-1185">Reference proteome</keyword>
<feature type="transmembrane region" description="Helical" evidence="6">
    <location>
        <begin position="54"/>
        <end position="73"/>
    </location>
</feature>
<feature type="transmembrane region" description="Helical" evidence="6">
    <location>
        <begin position="170"/>
        <end position="189"/>
    </location>
</feature>
<sequence>MSPNRNAPSVYAQLVDLLLIQLSNYRWAWRGTVVTGVVAPVMMLLAIGLPAKQYGTGGLAYVLVGSVVMSLMFQNQNQVAHNFAFMKAMGTLDYFATLPIHRAIVVVGTVSAFFLLSLPALGVTLLLGALFLGVPLAVDPVALLVVPLCALPLAGVGALIGLLAPGPQDVGPIALVTTMAMLFVGPVILPPDTLPDWLMAVSHVSPTNYAASAIQQVLVGPVTGRLWVDVGVLAALTAVVLWVVGRKVPWHAR</sequence>
<protein>
    <recommendedName>
        <fullName evidence="6">Transport permease protein</fullName>
    </recommendedName>
</protein>
<dbReference type="Proteomes" id="UP000198923">
    <property type="component" value="Unassembled WGS sequence"/>
</dbReference>
<evidence type="ECO:0000256" key="1">
    <source>
        <dbReference type="ARBA" id="ARBA00004141"/>
    </source>
</evidence>
<organism evidence="8 9">
    <name type="scientific">Sinosporangium album</name>
    <dbReference type="NCBI Taxonomy" id="504805"/>
    <lineage>
        <taxon>Bacteria</taxon>
        <taxon>Bacillati</taxon>
        <taxon>Actinomycetota</taxon>
        <taxon>Actinomycetes</taxon>
        <taxon>Streptosporangiales</taxon>
        <taxon>Streptosporangiaceae</taxon>
        <taxon>Sinosporangium</taxon>
    </lineage>
</organism>
<name>A0A1G8GMV7_9ACTN</name>
<proteinExistence type="inferred from homology"/>
<feature type="transmembrane region" description="Helical" evidence="6">
    <location>
        <begin position="27"/>
        <end position="47"/>
    </location>
</feature>
<keyword evidence="2 6" id="KW-0812">Transmembrane</keyword>
<evidence type="ECO:0000313" key="8">
    <source>
        <dbReference type="EMBL" id="SDH95712.1"/>
    </source>
</evidence>
<keyword evidence="4 6" id="KW-0472">Membrane</keyword>
<dbReference type="AlphaFoldDB" id="A0A1G8GMV7"/>
<dbReference type="PROSITE" id="PS51012">
    <property type="entry name" value="ABC_TM2"/>
    <property type="match status" value="1"/>
</dbReference>
<keyword evidence="3 6" id="KW-1133">Transmembrane helix</keyword>
<dbReference type="InterPro" id="IPR047817">
    <property type="entry name" value="ABC2_TM_bact-type"/>
</dbReference>
<feature type="transmembrane region" description="Helical" evidence="6">
    <location>
        <begin position="226"/>
        <end position="244"/>
    </location>
</feature>
<dbReference type="InterPro" id="IPR000412">
    <property type="entry name" value="ABC_2_transport"/>
</dbReference>
<dbReference type="GO" id="GO:0046677">
    <property type="term" value="P:response to antibiotic"/>
    <property type="evidence" value="ECO:0007669"/>
    <property type="project" value="UniProtKB-KW"/>
</dbReference>
<evidence type="ECO:0000256" key="2">
    <source>
        <dbReference type="ARBA" id="ARBA00022692"/>
    </source>
</evidence>
<comment type="similarity">
    <text evidence="6">Belongs to the ABC-2 integral membrane protein family.</text>
</comment>
<dbReference type="InterPro" id="IPR051784">
    <property type="entry name" value="Nod_factor_ABC_transporter"/>
</dbReference>
<dbReference type="PANTHER" id="PTHR43229">
    <property type="entry name" value="NODULATION PROTEIN J"/>
    <property type="match status" value="1"/>
</dbReference>
<keyword evidence="6" id="KW-0813">Transport</keyword>
<evidence type="ECO:0000256" key="3">
    <source>
        <dbReference type="ARBA" id="ARBA00022989"/>
    </source>
</evidence>
<dbReference type="STRING" id="504805.SAMN05421505_12818"/>
<feature type="transmembrane region" description="Helical" evidence="6">
    <location>
        <begin position="140"/>
        <end position="163"/>
    </location>
</feature>
<accession>A0A1G8GMV7</accession>